<keyword evidence="2 5" id="KW-0456">Lyase</keyword>
<evidence type="ECO:0000256" key="2">
    <source>
        <dbReference type="ARBA" id="ARBA00023239"/>
    </source>
</evidence>
<organism evidence="6 7">
    <name type="scientific">Lichenibacterium minor</name>
    <dbReference type="NCBI Taxonomy" id="2316528"/>
    <lineage>
        <taxon>Bacteria</taxon>
        <taxon>Pseudomonadati</taxon>
        <taxon>Pseudomonadota</taxon>
        <taxon>Alphaproteobacteria</taxon>
        <taxon>Hyphomicrobiales</taxon>
        <taxon>Lichenihabitantaceae</taxon>
        <taxon>Lichenibacterium</taxon>
    </lineage>
</organism>
<dbReference type="OrthoDB" id="114248at2"/>
<reference evidence="6 7" key="2">
    <citation type="submission" date="2019-02" db="EMBL/GenBank/DDBJ databases">
        <title>'Lichenibacterium ramalinii' gen. nov. sp. nov., 'Lichenibacterium minor' gen. nov. sp. nov.</title>
        <authorList>
            <person name="Pankratov T."/>
        </authorList>
    </citation>
    <scope>NUCLEOTIDE SEQUENCE [LARGE SCALE GENOMIC DNA]</scope>
    <source>
        <strain evidence="6 7">RmlP026</strain>
    </source>
</reference>
<gene>
    <name evidence="5" type="primary">eutC</name>
    <name evidence="6" type="ORF">D3273_13965</name>
</gene>
<comment type="pathway">
    <text evidence="5">Amine and polyamine degradation; ethanolamine degradation.</text>
</comment>
<dbReference type="InterPro" id="IPR042255">
    <property type="entry name" value="EutC_N"/>
</dbReference>
<proteinExistence type="inferred from homology"/>
<keyword evidence="3 5" id="KW-0170">Cobalt</keyword>
<evidence type="ECO:0000256" key="1">
    <source>
        <dbReference type="ARBA" id="ARBA00022628"/>
    </source>
</evidence>
<dbReference type="PIRSF" id="PIRSF018982">
    <property type="entry name" value="EutC"/>
    <property type="match status" value="1"/>
</dbReference>
<feature type="binding site" evidence="5">
    <location>
        <position position="211"/>
    </location>
    <ligand>
        <name>adenosylcob(III)alamin</name>
        <dbReference type="ChEBI" id="CHEBI:18408"/>
    </ligand>
</feature>
<comment type="subunit">
    <text evidence="5">The basic unit is a heterodimer which dimerizes to form tetramers. The heterotetramers trimerize; 6 large subunits form a core ring with 6 small subunits projecting outwards.</text>
</comment>
<dbReference type="GO" id="GO:0031471">
    <property type="term" value="C:ethanolamine degradation polyhedral organelle"/>
    <property type="evidence" value="ECO:0007669"/>
    <property type="project" value="UniProtKB-UniRule"/>
</dbReference>
<dbReference type="PANTHER" id="PTHR39330">
    <property type="entry name" value="ETHANOLAMINE AMMONIA-LYASE LIGHT CHAIN"/>
    <property type="match status" value="1"/>
</dbReference>
<dbReference type="Gene3D" id="3.40.50.11240">
    <property type="entry name" value="Ethanolamine ammonia-lyase light chain (EutC)"/>
    <property type="match status" value="1"/>
</dbReference>
<dbReference type="UniPathway" id="UPA00560"/>
<feature type="binding site" evidence="5">
    <location>
        <position position="182"/>
    </location>
    <ligand>
        <name>adenosylcob(III)alamin</name>
        <dbReference type="ChEBI" id="CHEBI:18408"/>
    </ligand>
</feature>
<dbReference type="InterPro" id="IPR009246">
    <property type="entry name" value="EutC"/>
</dbReference>
<evidence type="ECO:0000313" key="7">
    <source>
        <dbReference type="Proteomes" id="UP000290759"/>
    </source>
</evidence>
<reference evidence="6 7" key="1">
    <citation type="submission" date="2018-12" db="EMBL/GenBank/DDBJ databases">
        <authorList>
            <person name="Grouzdev D.S."/>
            <person name="Krutkina M.S."/>
        </authorList>
    </citation>
    <scope>NUCLEOTIDE SEQUENCE [LARGE SCALE GENOMIC DNA]</scope>
    <source>
        <strain evidence="6 7">RmlP026</strain>
    </source>
</reference>
<evidence type="ECO:0000256" key="4">
    <source>
        <dbReference type="ARBA" id="ARBA00024446"/>
    </source>
</evidence>
<dbReference type="GO" id="GO:0046336">
    <property type="term" value="P:ethanolamine catabolic process"/>
    <property type="evidence" value="ECO:0007669"/>
    <property type="project" value="UniProtKB-UniRule"/>
</dbReference>
<keyword evidence="4 5" id="KW-1283">Bacterial microcompartment</keyword>
<dbReference type="AlphaFoldDB" id="A0A4Q2U6I6"/>
<comment type="similarity">
    <text evidence="5">Belongs to the EutC family.</text>
</comment>
<dbReference type="PANTHER" id="PTHR39330:SF1">
    <property type="entry name" value="ETHANOLAMINE AMMONIA-LYASE SMALL SUBUNIT"/>
    <property type="match status" value="1"/>
</dbReference>
<dbReference type="GO" id="GO:0008851">
    <property type="term" value="F:ethanolamine ammonia-lyase activity"/>
    <property type="evidence" value="ECO:0007669"/>
    <property type="project" value="UniProtKB-UniRule"/>
</dbReference>
<evidence type="ECO:0000313" key="6">
    <source>
        <dbReference type="EMBL" id="RYC31478.1"/>
    </source>
</evidence>
<name>A0A4Q2U6I6_9HYPH</name>
<evidence type="ECO:0000256" key="5">
    <source>
        <dbReference type="HAMAP-Rule" id="MF_00601"/>
    </source>
</evidence>
<comment type="function">
    <text evidence="5">Catalyzes the deamination of various vicinal amino-alcohols to oxo compounds. Allows this organism to utilize ethanolamine as the sole source of nitrogen and carbon in the presence of external vitamin B12.</text>
</comment>
<dbReference type="EMBL" id="QYBB01000014">
    <property type="protein sequence ID" value="RYC31478.1"/>
    <property type="molecule type" value="Genomic_DNA"/>
</dbReference>
<comment type="catalytic activity">
    <reaction evidence="5">
        <text>ethanolamine = acetaldehyde + NH4(+)</text>
        <dbReference type="Rhea" id="RHEA:15313"/>
        <dbReference type="ChEBI" id="CHEBI:15343"/>
        <dbReference type="ChEBI" id="CHEBI:28938"/>
        <dbReference type="ChEBI" id="CHEBI:57603"/>
        <dbReference type="EC" id="4.3.1.7"/>
    </reaction>
</comment>
<dbReference type="Proteomes" id="UP000290759">
    <property type="component" value="Unassembled WGS sequence"/>
</dbReference>
<dbReference type="EC" id="4.3.1.7" evidence="5"/>
<evidence type="ECO:0000256" key="3">
    <source>
        <dbReference type="ARBA" id="ARBA00023285"/>
    </source>
</evidence>
<dbReference type="GO" id="GO:0006520">
    <property type="term" value="P:amino acid metabolic process"/>
    <property type="evidence" value="ECO:0007669"/>
    <property type="project" value="InterPro"/>
</dbReference>
<comment type="cofactor">
    <cofactor evidence="5">
        <name>adenosylcob(III)alamin</name>
        <dbReference type="ChEBI" id="CHEBI:18408"/>
    </cofactor>
    <text evidence="5">Binds between the large and small subunits.</text>
</comment>
<feature type="binding site" evidence="5">
    <location>
        <position position="161"/>
    </location>
    <ligand>
        <name>adenosylcob(III)alamin</name>
        <dbReference type="ChEBI" id="CHEBI:18408"/>
    </ligand>
</feature>
<sequence length="266" mass="26702">MSPPPGRPPAPVTADPWAELAASTPARLALGRAGASLPTREVLKLGLAHAQARDAVHAAADFGALRSGLASLGHASVEVESAAPDRATYLRRPDFGRRLSARSRSLLGGADAAGADICVLVADGLSAAAVDRNALALLGALLPRLAPRSVAPIVLARQGRVALGDEVGTLTGARLTVMLIGERPGLSAADSLGAYLTFGPRVGLTDAARNCVSNIRPGGLVPDAAAGRIAWLVDRALALSLTGVALKDGSGDAALARSPDAPPLAG</sequence>
<accession>A0A4Q2U6I6</accession>
<keyword evidence="1 5" id="KW-0846">Cobalamin</keyword>
<dbReference type="Pfam" id="PF05985">
    <property type="entry name" value="EutC"/>
    <property type="match status" value="1"/>
</dbReference>
<dbReference type="GO" id="GO:0009350">
    <property type="term" value="C:ethanolamine ammonia-lyase complex"/>
    <property type="evidence" value="ECO:0007669"/>
    <property type="project" value="UniProtKB-UniRule"/>
</dbReference>
<comment type="caution">
    <text evidence="6">The sequence shown here is derived from an EMBL/GenBank/DDBJ whole genome shotgun (WGS) entry which is preliminary data.</text>
</comment>
<dbReference type="HAMAP" id="MF_00601">
    <property type="entry name" value="EutC"/>
    <property type="match status" value="1"/>
</dbReference>
<dbReference type="GO" id="GO:0031419">
    <property type="term" value="F:cobalamin binding"/>
    <property type="evidence" value="ECO:0007669"/>
    <property type="project" value="UniProtKB-UniRule"/>
</dbReference>
<dbReference type="NCBIfam" id="NF003971">
    <property type="entry name" value="PRK05465.1"/>
    <property type="match status" value="1"/>
</dbReference>
<comment type="subcellular location">
    <subcellularLocation>
        <location evidence="5">Bacterial microcompartment</location>
    </subcellularLocation>
</comment>
<dbReference type="InterPro" id="IPR042251">
    <property type="entry name" value="EutC_C"/>
</dbReference>
<protein>
    <recommendedName>
        <fullName evidence="5">Ethanolamine ammonia-lyase small subunit</fullName>
        <shortName evidence="5">EAL small subunit</shortName>
        <ecNumber evidence="5">4.3.1.7</ecNumber>
    </recommendedName>
</protein>
<keyword evidence="7" id="KW-1185">Reference proteome</keyword>
<dbReference type="RefSeq" id="WP_129227495.1">
    <property type="nucleotide sequence ID" value="NZ_QYBB01000014.1"/>
</dbReference>
<dbReference type="Gene3D" id="1.10.30.40">
    <property type="entry name" value="Ethanolamine ammonia-lyase light chain (EutC), N-terminal domain"/>
    <property type="match status" value="1"/>
</dbReference>